<dbReference type="SUPFAM" id="SSF53901">
    <property type="entry name" value="Thiolase-like"/>
    <property type="match status" value="1"/>
</dbReference>
<dbReference type="InterPro" id="IPR050091">
    <property type="entry name" value="PKS_NRPS_Biosynth_Enz"/>
</dbReference>
<keyword evidence="6" id="KW-1185">Reference proteome</keyword>
<dbReference type="EMBL" id="GL833156">
    <property type="protein sequence ID" value="EGB04063.1"/>
    <property type="molecule type" value="Genomic_DNA"/>
</dbReference>
<dbReference type="Gene3D" id="3.40.47.10">
    <property type="match status" value="1"/>
</dbReference>
<dbReference type="PANTHER" id="PTHR43775:SF37">
    <property type="entry name" value="SI:DKEY-61P9.11"/>
    <property type="match status" value="1"/>
</dbReference>
<evidence type="ECO:0000256" key="1">
    <source>
        <dbReference type="ARBA" id="ARBA00022450"/>
    </source>
</evidence>
<name>F0YLB6_AURAN</name>
<dbReference type="PANTHER" id="PTHR43775">
    <property type="entry name" value="FATTY ACID SYNTHASE"/>
    <property type="match status" value="1"/>
</dbReference>
<dbReference type="Pfam" id="PF00109">
    <property type="entry name" value="ketoacyl-synt"/>
    <property type="match status" value="1"/>
</dbReference>
<dbReference type="InParanoid" id="F0YLB6"/>
<dbReference type="OrthoDB" id="329835at2759"/>
<dbReference type="GO" id="GO:0006633">
    <property type="term" value="P:fatty acid biosynthetic process"/>
    <property type="evidence" value="ECO:0007669"/>
    <property type="project" value="InterPro"/>
</dbReference>
<keyword evidence="2" id="KW-0597">Phosphoprotein</keyword>
<reference evidence="5 6" key="1">
    <citation type="journal article" date="2011" name="Proc. Natl. Acad. Sci. U.S.A.">
        <title>Niche of harmful alga Aureococcus anophagefferens revealed through ecogenomics.</title>
        <authorList>
            <person name="Gobler C.J."/>
            <person name="Berry D.L."/>
            <person name="Dyhrman S.T."/>
            <person name="Wilhelm S.W."/>
            <person name="Salamov A."/>
            <person name="Lobanov A.V."/>
            <person name="Zhang Y."/>
            <person name="Collier J.L."/>
            <person name="Wurch L.L."/>
            <person name="Kustka A.B."/>
            <person name="Dill B.D."/>
            <person name="Shah M."/>
            <person name="VerBerkmoes N.C."/>
            <person name="Kuo A."/>
            <person name="Terry A."/>
            <person name="Pangilinan J."/>
            <person name="Lindquist E.A."/>
            <person name="Lucas S."/>
            <person name="Paulsen I.T."/>
            <person name="Hattenrath-Lehmann T.K."/>
            <person name="Talmage S.C."/>
            <person name="Walker E.A."/>
            <person name="Koch F."/>
            <person name="Burson A.M."/>
            <person name="Marcoval M.A."/>
            <person name="Tang Y.Z."/>
            <person name="Lecleir G.R."/>
            <person name="Coyne K.J."/>
            <person name="Berg G.M."/>
            <person name="Bertrand E.M."/>
            <person name="Saito M.A."/>
            <person name="Gladyshev V.N."/>
            <person name="Grigoriev I.V."/>
        </authorList>
    </citation>
    <scope>NUCLEOTIDE SEQUENCE [LARGE SCALE GENOMIC DNA]</scope>
    <source>
        <strain evidence="6">CCMP 1984</strain>
    </source>
</reference>
<sequence length="248" mass="27375">MVLEVCCTSDARLSSVKPNVGIYLAVAGRLISTSSHGIASNQQTCTNPHLVAASSTAAAAGRISYILGLMGPCLAVDTACSASLVALHLANVAVWKRECLMAYLAWRPYRSWCCCDEPMPVGITQHYGAMRLFQSKHGTLGSWCRSHWTRLVDVDATLLQLSLSKRSIMIVQSLETSPRKLMATRLNPHVRSALSHFHLAIENGSLFSRQGRVTYLMPQNAYQGRDFAHFSNDSGIKFQIQFQFIRGR</sequence>
<gene>
    <name evidence="5" type="ORF">AURANDRAFT_67487</name>
</gene>
<keyword evidence="3" id="KW-0808">Transferase</keyword>
<dbReference type="KEGG" id="aaf:AURANDRAFT_67487"/>
<evidence type="ECO:0000256" key="2">
    <source>
        <dbReference type="ARBA" id="ARBA00022553"/>
    </source>
</evidence>
<dbReference type="GO" id="GO:0004312">
    <property type="term" value="F:fatty acid synthase activity"/>
    <property type="evidence" value="ECO:0007669"/>
    <property type="project" value="TreeGrafter"/>
</dbReference>
<dbReference type="GO" id="GO:0004315">
    <property type="term" value="F:3-oxoacyl-[acyl-carrier-protein] synthase activity"/>
    <property type="evidence" value="ECO:0007669"/>
    <property type="project" value="InterPro"/>
</dbReference>
<dbReference type="AlphaFoldDB" id="F0YLB6"/>
<dbReference type="InterPro" id="IPR014030">
    <property type="entry name" value="Ketoacyl_synth_N"/>
</dbReference>
<evidence type="ECO:0000313" key="5">
    <source>
        <dbReference type="EMBL" id="EGB04063.1"/>
    </source>
</evidence>
<dbReference type="InterPro" id="IPR016039">
    <property type="entry name" value="Thiolase-like"/>
</dbReference>
<proteinExistence type="predicted"/>
<keyword evidence="1" id="KW-0596">Phosphopantetheine</keyword>
<evidence type="ECO:0000259" key="4">
    <source>
        <dbReference type="Pfam" id="PF00109"/>
    </source>
</evidence>
<dbReference type="RefSeq" id="XP_009041188.1">
    <property type="nucleotide sequence ID" value="XM_009042940.1"/>
</dbReference>
<protein>
    <recommendedName>
        <fullName evidence="4">Beta-ketoacyl synthase-like N-terminal domain-containing protein</fullName>
    </recommendedName>
</protein>
<dbReference type="PROSITE" id="PS00606">
    <property type="entry name" value="KS3_1"/>
    <property type="match status" value="1"/>
</dbReference>
<feature type="domain" description="Beta-ketoacyl synthase-like N-terminal" evidence="4">
    <location>
        <begin position="17"/>
        <end position="102"/>
    </location>
</feature>
<evidence type="ECO:0000256" key="3">
    <source>
        <dbReference type="ARBA" id="ARBA00022679"/>
    </source>
</evidence>
<dbReference type="GeneID" id="20226264"/>
<dbReference type="InterPro" id="IPR018201">
    <property type="entry name" value="Ketoacyl_synth_AS"/>
</dbReference>
<organism evidence="6">
    <name type="scientific">Aureococcus anophagefferens</name>
    <name type="common">Harmful bloom alga</name>
    <dbReference type="NCBI Taxonomy" id="44056"/>
    <lineage>
        <taxon>Eukaryota</taxon>
        <taxon>Sar</taxon>
        <taxon>Stramenopiles</taxon>
        <taxon>Ochrophyta</taxon>
        <taxon>Pelagophyceae</taxon>
        <taxon>Pelagomonadales</taxon>
        <taxon>Pelagomonadaceae</taxon>
        <taxon>Aureococcus</taxon>
    </lineage>
</organism>
<accession>F0YLB6</accession>
<dbReference type="Proteomes" id="UP000002729">
    <property type="component" value="Unassembled WGS sequence"/>
</dbReference>
<evidence type="ECO:0000313" key="6">
    <source>
        <dbReference type="Proteomes" id="UP000002729"/>
    </source>
</evidence>